<name>A0ABV5GIW0_9FLAO</name>
<reference evidence="1 2" key="1">
    <citation type="submission" date="2024-09" db="EMBL/GenBank/DDBJ databases">
        <authorList>
            <person name="Sun Q."/>
            <person name="Mori K."/>
        </authorList>
    </citation>
    <scope>NUCLEOTIDE SEQUENCE [LARGE SCALE GENOMIC DNA]</scope>
    <source>
        <strain evidence="1 2">CECT 7955</strain>
    </source>
</reference>
<dbReference type="RefSeq" id="WP_236454364.1">
    <property type="nucleotide sequence ID" value="NZ_CBCSGE010000007.1"/>
</dbReference>
<dbReference type="Proteomes" id="UP001589607">
    <property type="component" value="Unassembled WGS sequence"/>
</dbReference>
<organism evidence="1 2">
    <name type="scientific">Flavobacterium jumunjinense</name>
    <dbReference type="NCBI Taxonomy" id="998845"/>
    <lineage>
        <taxon>Bacteria</taxon>
        <taxon>Pseudomonadati</taxon>
        <taxon>Bacteroidota</taxon>
        <taxon>Flavobacteriia</taxon>
        <taxon>Flavobacteriales</taxon>
        <taxon>Flavobacteriaceae</taxon>
        <taxon>Flavobacterium</taxon>
    </lineage>
</organism>
<dbReference type="InterPro" id="IPR046144">
    <property type="entry name" value="DUF6146"/>
</dbReference>
<dbReference type="EMBL" id="JBHMEY010000001">
    <property type="protein sequence ID" value="MFB9094906.1"/>
    <property type="molecule type" value="Genomic_DNA"/>
</dbReference>
<evidence type="ECO:0000313" key="2">
    <source>
        <dbReference type="Proteomes" id="UP001589607"/>
    </source>
</evidence>
<keyword evidence="2" id="KW-1185">Reference proteome</keyword>
<proteinExistence type="predicted"/>
<sequence>MRLYISIIVCIIGITISCNSTKNFSTNEDPKLVSDTVTIANEEIEYEITIIDGGFTSWFNTNSRPRSFYSQTYLEARNRVWVLEWNIRANSPMNYNSNLYEMQIDYNSYTDYGYEVNYMLYNYLLYFQQRHNQKLGVFSARL</sequence>
<evidence type="ECO:0000313" key="1">
    <source>
        <dbReference type="EMBL" id="MFB9094906.1"/>
    </source>
</evidence>
<protein>
    <submittedName>
        <fullName evidence="1">DUF6146 family protein</fullName>
    </submittedName>
</protein>
<comment type="caution">
    <text evidence="1">The sequence shown here is derived from an EMBL/GenBank/DDBJ whole genome shotgun (WGS) entry which is preliminary data.</text>
</comment>
<dbReference type="Pfam" id="PF19643">
    <property type="entry name" value="DUF6146"/>
    <property type="match status" value="1"/>
</dbReference>
<accession>A0ABV5GIW0</accession>
<gene>
    <name evidence="1" type="ORF">ACFFVF_00125</name>
</gene>
<dbReference type="PROSITE" id="PS51257">
    <property type="entry name" value="PROKAR_LIPOPROTEIN"/>
    <property type="match status" value="1"/>
</dbReference>